<dbReference type="GeneID" id="34565703"/>
<feature type="domain" description="Heterokaryon incompatibility" evidence="1">
    <location>
        <begin position="49"/>
        <end position="82"/>
    </location>
</feature>
<name>A0A1G4ASH9_9PEZI</name>
<evidence type="ECO:0000313" key="2">
    <source>
        <dbReference type="EMBL" id="OHE92118.1"/>
    </source>
</evidence>
<reference evidence="2 3" key="1">
    <citation type="submission" date="2016-09" db="EMBL/GenBank/DDBJ databases">
        <authorList>
            <person name="Capua I."/>
            <person name="De Benedictis P."/>
            <person name="Joannis T."/>
            <person name="Lombin L.H."/>
            <person name="Cattoli G."/>
        </authorList>
    </citation>
    <scope>NUCLEOTIDE SEQUENCE [LARGE SCALE GENOMIC DNA]</scope>
    <source>
        <strain evidence="2 3">IMI 309357</strain>
    </source>
</reference>
<organism evidence="2 3">
    <name type="scientific">Colletotrichum orchidophilum</name>
    <dbReference type="NCBI Taxonomy" id="1209926"/>
    <lineage>
        <taxon>Eukaryota</taxon>
        <taxon>Fungi</taxon>
        <taxon>Dikarya</taxon>
        <taxon>Ascomycota</taxon>
        <taxon>Pezizomycotina</taxon>
        <taxon>Sordariomycetes</taxon>
        <taxon>Hypocreomycetidae</taxon>
        <taxon>Glomerellales</taxon>
        <taxon>Glomerellaceae</taxon>
        <taxon>Colletotrichum</taxon>
    </lineage>
</organism>
<evidence type="ECO:0000313" key="3">
    <source>
        <dbReference type="Proteomes" id="UP000176998"/>
    </source>
</evidence>
<dbReference type="PANTHER" id="PTHR24148:SF73">
    <property type="entry name" value="HET DOMAIN PROTEIN (AFU_ORTHOLOGUE AFUA_8G01020)"/>
    <property type="match status" value="1"/>
</dbReference>
<keyword evidence="3" id="KW-1185">Reference proteome</keyword>
<dbReference type="Pfam" id="PF06985">
    <property type="entry name" value="HET"/>
    <property type="match status" value="1"/>
</dbReference>
<dbReference type="Proteomes" id="UP000176998">
    <property type="component" value="Unassembled WGS sequence"/>
</dbReference>
<dbReference type="OrthoDB" id="5386682at2759"/>
<accession>A0A1G4ASH9</accession>
<comment type="caution">
    <text evidence="2">The sequence shown here is derived from an EMBL/GenBank/DDBJ whole genome shotgun (WGS) entry which is preliminary data.</text>
</comment>
<proteinExistence type="predicted"/>
<evidence type="ECO:0000259" key="1">
    <source>
        <dbReference type="Pfam" id="PF06985"/>
    </source>
</evidence>
<dbReference type="EMBL" id="MJBS01000158">
    <property type="protein sequence ID" value="OHE92118.1"/>
    <property type="molecule type" value="Genomic_DNA"/>
</dbReference>
<protein>
    <recommendedName>
        <fullName evidence="1">Heterokaryon incompatibility domain-containing protein</fullName>
    </recommendedName>
</protein>
<dbReference type="STRING" id="1209926.A0A1G4ASH9"/>
<dbReference type="RefSeq" id="XP_022469288.1">
    <property type="nucleotide sequence ID" value="XM_022624193.1"/>
</dbReference>
<dbReference type="InterPro" id="IPR052895">
    <property type="entry name" value="HetReg/Transcr_Mod"/>
</dbReference>
<sequence length="83" mass="9133">MVIYAPLDAAEHEIRLVRLLEPLAEHAERPMGALALELQTVPLDDGMSYAALSYVWGDQVDTMKIEINGCPSVITRSLHSALD</sequence>
<gene>
    <name evidence="2" type="ORF">CORC01_12573</name>
</gene>
<dbReference type="InterPro" id="IPR010730">
    <property type="entry name" value="HET"/>
</dbReference>
<dbReference type="PANTHER" id="PTHR24148">
    <property type="entry name" value="ANKYRIN REPEAT DOMAIN-CONTAINING PROTEIN 39 HOMOLOG-RELATED"/>
    <property type="match status" value="1"/>
</dbReference>
<dbReference type="AlphaFoldDB" id="A0A1G4ASH9"/>